<dbReference type="SUPFAM" id="SSF52402">
    <property type="entry name" value="Adenine nucleotide alpha hydrolases-like"/>
    <property type="match status" value="1"/>
</dbReference>
<dbReference type="InterPro" id="IPR006016">
    <property type="entry name" value="UspA"/>
</dbReference>
<evidence type="ECO:0000313" key="4">
    <source>
        <dbReference type="Proteomes" id="UP000635726"/>
    </source>
</evidence>
<dbReference type="PRINTS" id="PR01438">
    <property type="entry name" value="UNVRSLSTRESS"/>
</dbReference>
<name>A0A917PB75_9DEIO</name>
<dbReference type="PANTHER" id="PTHR46268">
    <property type="entry name" value="STRESS RESPONSE PROTEIN NHAX"/>
    <property type="match status" value="1"/>
</dbReference>
<evidence type="ECO:0000313" key="3">
    <source>
        <dbReference type="EMBL" id="GGJ69380.1"/>
    </source>
</evidence>
<dbReference type="Proteomes" id="UP000635726">
    <property type="component" value="Unassembled WGS sequence"/>
</dbReference>
<evidence type="ECO:0000259" key="2">
    <source>
        <dbReference type="Pfam" id="PF00582"/>
    </source>
</evidence>
<gene>
    <name evidence="3" type="ORF">GCM10008939_12200</name>
</gene>
<keyword evidence="4" id="KW-1185">Reference proteome</keyword>
<dbReference type="InterPro" id="IPR014729">
    <property type="entry name" value="Rossmann-like_a/b/a_fold"/>
</dbReference>
<dbReference type="RefSeq" id="WP_268238813.1">
    <property type="nucleotide sequence ID" value="NZ_BMOE01000003.1"/>
</dbReference>
<comment type="caution">
    <text evidence="3">The sequence shown here is derived from an EMBL/GenBank/DDBJ whole genome shotgun (WGS) entry which is preliminary data.</text>
</comment>
<evidence type="ECO:0000256" key="1">
    <source>
        <dbReference type="ARBA" id="ARBA00008791"/>
    </source>
</evidence>
<feature type="domain" description="UspA" evidence="2">
    <location>
        <begin position="1"/>
        <end position="48"/>
    </location>
</feature>
<dbReference type="InterPro" id="IPR006015">
    <property type="entry name" value="Universal_stress_UspA"/>
</dbReference>
<dbReference type="AlphaFoldDB" id="A0A917PB75"/>
<dbReference type="Pfam" id="PF00582">
    <property type="entry name" value="Usp"/>
    <property type="match status" value="2"/>
</dbReference>
<reference evidence="3" key="1">
    <citation type="journal article" date="2014" name="Int. J. Syst. Evol. Microbiol.">
        <title>Complete genome sequence of Corynebacterium casei LMG S-19264T (=DSM 44701T), isolated from a smear-ripened cheese.</title>
        <authorList>
            <consortium name="US DOE Joint Genome Institute (JGI-PGF)"/>
            <person name="Walter F."/>
            <person name="Albersmeier A."/>
            <person name="Kalinowski J."/>
            <person name="Ruckert C."/>
        </authorList>
    </citation>
    <scope>NUCLEOTIDE SEQUENCE</scope>
    <source>
        <strain evidence="3">JCM 14371</strain>
    </source>
</reference>
<accession>A0A917PB75</accession>
<sequence length="141" mass="14969">MYQHVLVPVDFSPRGRTVARHAFDLARAAGGRVTLLHVLTDGDPARAEALLHALTVYGRRPPTVLIVPPEPDAARAILLAAARGGTDLIVMGVHARPDAGLAVGSVAREVLLHASVPVQIVPGAYGPPERDGRWQALIPHR</sequence>
<dbReference type="CDD" id="cd00293">
    <property type="entry name" value="USP-like"/>
    <property type="match status" value="1"/>
</dbReference>
<organism evidence="3 4">
    <name type="scientific">Deinococcus aquiradiocola</name>
    <dbReference type="NCBI Taxonomy" id="393059"/>
    <lineage>
        <taxon>Bacteria</taxon>
        <taxon>Thermotogati</taxon>
        <taxon>Deinococcota</taxon>
        <taxon>Deinococci</taxon>
        <taxon>Deinococcales</taxon>
        <taxon>Deinococcaceae</taxon>
        <taxon>Deinococcus</taxon>
    </lineage>
</organism>
<reference evidence="3" key="2">
    <citation type="submission" date="2020-09" db="EMBL/GenBank/DDBJ databases">
        <authorList>
            <person name="Sun Q."/>
            <person name="Ohkuma M."/>
        </authorList>
    </citation>
    <scope>NUCLEOTIDE SEQUENCE</scope>
    <source>
        <strain evidence="3">JCM 14371</strain>
    </source>
</reference>
<dbReference type="PANTHER" id="PTHR46268:SF6">
    <property type="entry name" value="UNIVERSAL STRESS PROTEIN UP12"/>
    <property type="match status" value="1"/>
</dbReference>
<proteinExistence type="inferred from homology"/>
<comment type="similarity">
    <text evidence="1">Belongs to the universal stress protein A family.</text>
</comment>
<dbReference type="Gene3D" id="3.40.50.620">
    <property type="entry name" value="HUPs"/>
    <property type="match status" value="1"/>
</dbReference>
<feature type="domain" description="UspA" evidence="2">
    <location>
        <begin position="70"/>
        <end position="122"/>
    </location>
</feature>
<protein>
    <submittedName>
        <fullName evidence="3">Universal stress protein</fullName>
    </submittedName>
</protein>
<dbReference type="EMBL" id="BMOE01000003">
    <property type="protein sequence ID" value="GGJ69380.1"/>
    <property type="molecule type" value="Genomic_DNA"/>
</dbReference>